<evidence type="ECO:0000313" key="4">
    <source>
        <dbReference type="EMBL" id="OLQ93347.1"/>
    </source>
</evidence>
<reference evidence="4 5" key="1">
    <citation type="submission" date="2016-09" db="EMBL/GenBank/DDBJ databases">
        <title>Genomic Taxonomy of the Vibrionaceae.</title>
        <authorList>
            <person name="Gonzalez-Castillo A."/>
            <person name="Gomez-Gil B."/>
            <person name="Enciso-Ibarra K."/>
        </authorList>
    </citation>
    <scope>NUCLEOTIDE SEQUENCE [LARGE SCALE GENOMIC DNA]</scope>
    <source>
        <strain evidence="4 5">CAIM 703</strain>
    </source>
</reference>
<protein>
    <recommendedName>
        <fullName evidence="3">Chitin-binding type-3 domain-containing protein</fullName>
    </recommendedName>
</protein>
<dbReference type="GO" id="GO:0030246">
    <property type="term" value="F:carbohydrate binding"/>
    <property type="evidence" value="ECO:0007669"/>
    <property type="project" value="InterPro"/>
</dbReference>
<sequence length="1208" mass="130679">MKKSTLTLMPTMLALAIGMALPAAQAAVSTDANIVGSESQWWNTYKVTLTNDGAKPVELRGAKVVFKSNISMSTPSWSAQGVSYPGMQFSSNAQGDTFNNTLALSFDTGSWIKSQLQAGDKIELTLGVSGVLDLALLQNTVRLIADDAEVGEPEISIQLASPVNGAEFTEGQNVAMRANVTATNTEVKTVKFFVDGAQVSSLTQAPFQANWKATGEGTHTIKAIVEDKTGLTQEQAVNISVKADVVEPPVVPEVHELTFMAPIQGQTLTVGEATAIKARVDGELITKLEFWANDRKLGQRVINPEQTVYTQTWTPSEVGNANLKIVVLDKDNQIVKQNALTVTVEEEESFVAPEVRFLAPATGSKFETEDTISISVSATDADQDLSQVVVKANNQEICNFDANTTQNFQCHWQPTNAGNVTLKAIATDAQNLSATSQVRITVEETAVEPPPVTPPGGLCADFNVYPDWTRGDHAGGGDIMVHKNIAYSAIYWTKSIPGSDDSWSLHLNCDGTEPGTAPLLSLPNPMDPVRLEVAGWPNTFVVASPSTDAPATMTIAAANSDALADTDQLTRAFVTIIEQAELAGNSSIILSSDVLDVATLDKGASFGSVAVKQALTNAMDITGSQIDIDAINALSDDLKGWAQAHNLIISTIAPEASFGWSLSIGDFAYDTHSGRQSVWDEASVFSADLLATLELYKADAANKADFVVFTKSASTDALTSDQWHNALEYVKQVSDYVKTPAMLANIPTDQASGYFMGDSAGKPQLRKAAFSNVFALTFDQDSQALTAKIEAYQGAKVPLYYVGEELEKGSLTRIEALNQQLADAEHAMDNEAFLYETPQSQWIPSTVYKWNDFLDGLNAMHNIGVAGNKFWLMNDEADDATNITYAKVAIAAFLAQSMQETIRYNACDENNWSETKYGAPADYPMTASCGQLGQKYADYGVNPVSGLDHAYSCPRDNKMEVSALTHAKWYGAPAPVFAAPDAVLEERGLLVNGAAGRWTNNGHCNDVPENVDTSKQVWERDNCKIYVGQKAGSFIWDGSSEESVEGCGWWGRGAIQTTGRQNFGTLNHYLGRSHVDPETIGKTIDGVTVEAPPANPLYAELDFCSNPGLICSSEENKEIKWIAGLFYWVTSVQAYNDEGGQYADWNYYNELKKYVDSGLQGSQFIDDVSGIVNRGCPDLTCTTGDVHNVKERRENFRLVLQKLGLDPK</sequence>
<keyword evidence="1" id="KW-0378">Hydrolase</keyword>
<dbReference type="SUPFAM" id="SSF51055">
    <property type="entry name" value="Carbohydrate binding domain"/>
    <property type="match status" value="1"/>
</dbReference>
<name>A0A1Q9HR38_9VIBR</name>
<dbReference type="Pfam" id="PF14600">
    <property type="entry name" value="CBM_5_12_2"/>
    <property type="match status" value="1"/>
</dbReference>
<comment type="caution">
    <text evidence="4">The sequence shown here is derived from an EMBL/GenBank/DDBJ whole genome shotgun (WGS) entry which is preliminary data.</text>
</comment>
<dbReference type="InterPro" id="IPR036573">
    <property type="entry name" value="CBM_sf_5/12"/>
</dbReference>
<proteinExistence type="predicted"/>
<dbReference type="Pfam" id="PF17957">
    <property type="entry name" value="Big_7"/>
    <property type="match status" value="2"/>
</dbReference>
<dbReference type="CDD" id="cd12204">
    <property type="entry name" value="CBD_like"/>
    <property type="match status" value="1"/>
</dbReference>
<dbReference type="Gene3D" id="2.60.40.10">
    <property type="entry name" value="Immunoglobulins"/>
    <property type="match status" value="3"/>
</dbReference>
<feature type="chain" id="PRO_5012728848" description="Chitin-binding type-3 domain-containing protein" evidence="2">
    <location>
        <begin position="27"/>
        <end position="1208"/>
    </location>
</feature>
<feature type="domain" description="Chitin-binding type-3" evidence="3">
    <location>
        <begin position="465"/>
        <end position="506"/>
    </location>
</feature>
<dbReference type="RefSeq" id="WP_075705986.1">
    <property type="nucleotide sequence ID" value="NZ_MJMJ01000001.1"/>
</dbReference>
<gene>
    <name evidence="4" type="ORF">BIY22_02320</name>
</gene>
<dbReference type="OrthoDB" id="1153097at2"/>
<dbReference type="PANTHER" id="PTHR21113:SF4">
    <property type="entry name" value="CHITIN-BINDING TYPE-4 DOMAIN-CONTAINING PROTEIN"/>
    <property type="match status" value="1"/>
</dbReference>
<evidence type="ECO:0000256" key="1">
    <source>
        <dbReference type="ARBA" id="ARBA00022801"/>
    </source>
</evidence>
<evidence type="ECO:0000259" key="3">
    <source>
        <dbReference type="SMART" id="SM00495"/>
    </source>
</evidence>
<dbReference type="GO" id="GO:0004553">
    <property type="term" value="F:hydrolase activity, hydrolyzing O-glycosyl compounds"/>
    <property type="evidence" value="ECO:0007669"/>
    <property type="project" value="InterPro"/>
</dbReference>
<dbReference type="GO" id="GO:0005975">
    <property type="term" value="P:carbohydrate metabolic process"/>
    <property type="evidence" value="ECO:0007669"/>
    <property type="project" value="InterPro"/>
</dbReference>
<feature type="signal peptide" evidence="2">
    <location>
        <begin position="1"/>
        <end position="26"/>
    </location>
</feature>
<accession>A0A1Q9HR38</accession>
<dbReference type="InterPro" id="IPR032798">
    <property type="entry name" value="CBM_5_12_2"/>
</dbReference>
<evidence type="ECO:0000313" key="5">
    <source>
        <dbReference type="Proteomes" id="UP000186313"/>
    </source>
</evidence>
<dbReference type="Gene3D" id="2.10.10.20">
    <property type="entry name" value="Carbohydrate-binding module superfamily 5/12"/>
    <property type="match status" value="1"/>
</dbReference>
<dbReference type="Proteomes" id="UP000186313">
    <property type="component" value="Unassembled WGS sequence"/>
</dbReference>
<keyword evidence="2" id="KW-0732">Signal</keyword>
<dbReference type="InterPro" id="IPR003610">
    <property type="entry name" value="CBM5/12"/>
</dbReference>
<dbReference type="GO" id="GO:0005576">
    <property type="term" value="C:extracellular region"/>
    <property type="evidence" value="ECO:0007669"/>
    <property type="project" value="InterPro"/>
</dbReference>
<dbReference type="PANTHER" id="PTHR21113">
    <property type="entry name" value="AGAP001705-PA"/>
    <property type="match status" value="1"/>
</dbReference>
<dbReference type="InterPro" id="IPR013783">
    <property type="entry name" value="Ig-like_fold"/>
</dbReference>
<dbReference type="AlphaFoldDB" id="A0A1Q9HR38"/>
<dbReference type="SMART" id="SM00495">
    <property type="entry name" value="ChtBD3"/>
    <property type="match status" value="1"/>
</dbReference>
<evidence type="ECO:0000256" key="2">
    <source>
        <dbReference type="SAM" id="SignalP"/>
    </source>
</evidence>
<organism evidence="4 5">
    <name type="scientific">Vibrio panuliri</name>
    <dbReference type="NCBI Taxonomy" id="1381081"/>
    <lineage>
        <taxon>Bacteria</taxon>
        <taxon>Pseudomonadati</taxon>
        <taxon>Pseudomonadota</taxon>
        <taxon>Gammaproteobacteria</taxon>
        <taxon>Vibrionales</taxon>
        <taxon>Vibrionaceae</taxon>
        <taxon>Vibrio</taxon>
    </lineage>
</organism>
<dbReference type="EMBL" id="MJMJ01000001">
    <property type="protein sequence ID" value="OLQ93347.1"/>
    <property type="molecule type" value="Genomic_DNA"/>
</dbReference>
<dbReference type="STRING" id="1381081.BIY22_02320"/>
<dbReference type="Gene3D" id="1.10.530.10">
    <property type="match status" value="1"/>
</dbReference>